<dbReference type="OrthoDB" id="753382at2759"/>
<dbReference type="InterPro" id="IPR025064">
    <property type="entry name" value="DUF4005"/>
</dbReference>
<dbReference type="SMART" id="SM00015">
    <property type="entry name" value="IQ"/>
    <property type="match status" value="1"/>
</dbReference>
<dbReference type="InterPro" id="IPR000048">
    <property type="entry name" value="IQ_motif_EF-hand-BS"/>
</dbReference>
<dbReference type="PANTHER" id="PTHR32295:SF113">
    <property type="entry name" value="PROTEIN IQ-DOMAIN 14"/>
    <property type="match status" value="1"/>
</dbReference>
<protein>
    <submittedName>
        <fullName evidence="6">IQ motif</fullName>
    </submittedName>
</protein>
<evidence type="ECO:0000259" key="5">
    <source>
        <dbReference type="Pfam" id="PF13178"/>
    </source>
</evidence>
<dbReference type="AlphaFoldDB" id="A0A3S3M283"/>
<keyword evidence="1" id="KW-0112">Calmodulin-binding</keyword>
<dbReference type="Gene3D" id="1.20.5.190">
    <property type="match status" value="1"/>
</dbReference>
<proteinExistence type="inferred from homology"/>
<feature type="domain" description="DUF4005" evidence="5">
    <location>
        <begin position="382"/>
        <end position="450"/>
    </location>
</feature>
<dbReference type="GO" id="GO:0005516">
    <property type="term" value="F:calmodulin binding"/>
    <property type="evidence" value="ECO:0007669"/>
    <property type="project" value="UniProtKB-KW"/>
</dbReference>
<dbReference type="CDD" id="cd23767">
    <property type="entry name" value="IQCD"/>
    <property type="match status" value="1"/>
</dbReference>
<evidence type="ECO:0000256" key="2">
    <source>
        <dbReference type="ARBA" id="ARBA00024341"/>
    </source>
</evidence>
<comment type="caution">
    <text evidence="6">The sequence shown here is derived from an EMBL/GenBank/DDBJ whole genome shotgun (WGS) entry which is preliminary data.</text>
</comment>
<evidence type="ECO:0000313" key="7">
    <source>
        <dbReference type="Proteomes" id="UP000283530"/>
    </source>
</evidence>
<name>A0A3S3M283_9MAGN</name>
<evidence type="ECO:0000256" key="4">
    <source>
        <dbReference type="SAM" id="MobiDB-lite"/>
    </source>
</evidence>
<dbReference type="PANTHER" id="PTHR32295">
    <property type="entry name" value="IQ-DOMAIN 5-RELATED"/>
    <property type="match status" value="1"/>
</dbReference>
<dbReference type="Proteomes" id="UP000283530">
    <property type="component" value="Unassembled WGS sequence"/>
</dbReference>
<sequence length="496" mass="56468">MGKRGSWFSTLKRVFTPHSKEKSANESEKKAVKEKKKWGLGRLRHGETNSFIPLYREPSSVEKILGDAEREHQMAHALHSKENEKPHFLPPKEQQQTLPLPSTVHQHQKAIYHLNATPNYHHVAATKIQTAYRGYMARRSFRALKGLVRLQGVVRGQSVKRQTMNAMKCMQLHVRIQQQIHSRRIQTMENQAFQRQKLHKIDKEWESSLGKGTISQLSEAEQQDWDDSILTKEEIEARMQRKVEAVIKRERAFAYAYSHQLWKGTPKSAHAALMEIRQGGFPWWWNWLERQLPAYVQEDATAPAKNNVTPPKQNAETNLGPPQTNIFKLPKFGLENIEIETPKSTKSFSVTKIKHSPSPAFRVPHMNSPTPFKHMKTKATGNEFSLAATPRDDESLTSCPPFSMPNYMAPTVSAKAKVRAYSIPKERSAAATPRHDSKKRLSFPLTQSIGSLRWNRGSLFSGKDSSSQRMLGQSISNLSVDSTISLPAGVGRKRFK</sequence>
<comment type="similarity">
    <text evidence="2">Belongs to the IQD family.</text>
</comment>
<feature type="region of interest" description="Disordered" evidence="4">
    <location>
        <begin position="304"/>
        <end position="323"/>
    </location>
</feature>
<evidence type="ECO:0000313" key="6">
    <source>
        <dbReference type="EMBL" id="RWR71916.1"/>
    </source>
</evidence>
<keyword evidence="7" id="KW-1185">Reference proteome</keyword>
<dbReference type="Pfam" id="PF00612">
    <property type="entry name" value="IQ"/>
    <property type="match status" value="1"/>
</dbReference>
<gene>
    <name evidence="6" type="ORF">CKAN_00010100</name>
</gene>
<evidence type="ECO:0000256" key="1">
    <source>
        <dbReference type="ARBA" id="ARBA00022860"/>
    </source>
</evidence>
<dbReference type="Pfam" id="PF13178">
    <property type="entry name" value="DUF4005"/>
    <property type="match status" value="1"/>
</dbReference>
<dbReference type="PROSITE" id="PS50096">
    <property type="entry name" value="IQ"/>
    <property type="match status" value="1"/>
</dbReference>
<accession>A0A3S3M283</accession>
<dbReference type="EMBL" id="QPKB01000001">
    <property type="protein sequence ID" value="RWR71916.1"/>
    <property type="molecule type" value="Genomic_DNA"/>
</dbReference>
<feature type="region of interest" description="Disordered" evidence="4">
    <location>
        <begin position="1"/>
        <end position="35"/>
    </location>
</feature>
<feature type="compositionally biased region" description="Basic and acidic residues" evidence="4">
    <location>
        <begin position="18"/>
        <end position="31"/>
    </location>
</feature>
<reference evidence="6 7" key="1">
    <citation type="journal article" date="2019" name="Nat. Plants">
        <title>Stout camphor tree genome fills gaps in understanding of flowering plant genome evolution.</title>
        <authorList>
            <person name="Chaw S.M."/>
            <person name="Liu Y.C."/>
            <person name="Wu Y.W."/>
            <person name="Wang H.Y."/>
            <person name="Lin C.I."/>
            <person name="Wu C.S."/>
            <person name="Ke H.M."/>
            <person name="Chang L.Y."/>
            <person name="Hsu C.Y."/>
            <person name="Yang H.T."/>
            <person name="Sudianto E."/>
            <person name="Hsu M.H."/>
            <person name="Wu K.P."/>
            <person name="Wang L.N."/>
            <person name="Leebens-Mack J.H."/>
            <person name="Tsai I.J."/>
        </authorList>
    </citation>
    <scope>NUCLEOTIDE SEQUENCE [LARGE SCALE GENOMIC DNA]</scope>
    <source>
        <strain evidence="7">cv. Chaw 1501</strain>
        <tissue evidence="6">Young leaves</tissue>
    </source>
</reference>
<evidence type="ECO:0000256" key="3">
    <source>
        <dbReference type="ARBA" id="ARBA00024378"/>
    </source>
</evidence>
<comment type="subunit">
    <text evidence="3">Binds to multiple calmodulin (CaM) in the presence of Ca(2+) and CaM-like proteins.</text>
</comment>
<organism evidence="6 7">
    <name type="scientific">Cinnamomum micranthum f. kanehirae</name>
    <dbReference type="NCBI Taxonomy" id="337451"/>
    <lineage>
        <taxon>Eukaryota</taxon>
        <taxon>Viridiplantae</taxon>
        <taxon>Streptophyta</taxon>
        <taxon>Embryophyta</taxon>
        <taxon>Tracheophyta</taxon>
        <taxon>Spermatophyta</taxon>
        <taxon>Magnoliopsida</taxon>
        <taxon>Magnoliidae</taxon>
        <taxon>Laurales</taxon>
        <taxon>Lauraceae</taxon>
        <taxon>Cinnamomum</taxon>
    </lineage>
</organism>